<feature type="region of interest" description="Disordered" evidence="1">
    <location>
        <begin position="63"/>
        <end position="83"/>
    </location>
</feature>
<evidence type="ECO:0000313" key="2">
    <source>
        <dbReference type="EMBL" id="KAG7307345.1"/>
    </source>
</evidence>
<keyword evidence="3" id="KW-1185">Reference proteome</keyword>
<sequence>MAPTDKTPPGSHESIQFSNSGQSATSITRTFSQSAPVPGLPTVWERGPLLPETKDVRSEFLYPLSTRAPSPLAATRRDVTGAG</sequence>
<feature type="compositionally biased region" description="Polar residues" evidence="1">
    <location>
        <begin position="13"/>
        <end position="35"/>
    </location>
</feature>
<comment type="caution">
    <text evidence="2">The sequence shown here is derived from an EMBL/GenBank/DDBJ whole genome shotgun (WGS) entry which is preliminary data.</text>
</comment>
<protein>
    <submittedName>
        <fullName evidence="2">Uncharacterized protein</fullName>
    </submittedName>
</protein>
<evidence type="ECO:0000256" key="1">
    <source>
        <dbReference type="SAM" id="MobiDB-lite"/>
    </source>
</evidence>
<accession>A0ABQ7QQM7</accession>
<dbReference type="Proteomes" id="UP000823941">
    <property type="component" value="Chromosome 10"/>
</dbReference>
<gene>
    <name evidence="2" type="ORF">JYU34_007524</name>
</gene>
<evidence type="ECO:0000313" key="3">
    <source>
        <dbReference type="Proteomes" id="UP000823941"/>
    </source>
</evidence>
<organism evidence="2 3">
    <name type="scientific">Plutella xylostella</name>
    <name type="common">Diamondback moth</name>
    <name type="synonym">Plutella maculipennis</name>
    <dbReference type="NCBI Taxonomy" id="51655"/>
    <lineage>
        <taxon>Eukaryota</taxon>
        <taxon>Metazoa</taxon>
        <taxon>Ecdysozoa</taxon>
        <taxon>Arthropoda</taxon>
        <taxon>Hexapoda</taxon>
        <taxon>Insecta</taxon>
        <taxon>Pterygota</taxon>
        <taxon>Neoptera</taxon>
        <taxon>Endopterygota</taxon>
        <taxon>Lepidoptera</taxon>
        <taxon>Glossata</taxon>
        <taxon>Ditrysia</taxon>
        <taxon>Yponomeutoidea</taxon>
        <taxon>Plutellidae</taxon>
        <taxon>Plutella</taxon>
    </lineage>
</organism>
<reference evidence="2 3" key="1">
    <citation type="submission" date="2021-06" db="EMBL/GenBank/DDBJ databases">
        <title>A haploid diamondback moth (Plutella xylostella L.) genome assembly resolves 31 chromosomes and identifies a diamide resistance mutation.</title>
        <authorList>
            <person name="Ward C.M."/>
            <person name="Perry K.D."/>
            <person name="Baker G."/>
            <person name="Powis K."/>
            <person name="Heckel D.G."/>
            <person name="Baxter S.W."/>
        </authorList>
    </citation>
    <scope>NUCLEOTIDE SEQUENCE [LARGE SCALE GENOMIC DNA]</scope>
    <source>
        <strain evidence="2 3">LV</strain>
        <tissue evidence="2">Single pupa</tissue>
    </source>
</reference>
<dbReference type="EMBL" id="JAHIBW010000010">
    <property type="protein sequence ID" value="KAG7307345.1"/>
    <property type="molecule type" value="Genomic_DNA"/>
</dbReference>
<proteinExistence type="predicted"/>
<name>A0ABQ7QQM7_PLUXY</name>
<feature type="region of interest" description="Disordered" evidence="1">
    <location>
        <begin position="1"/>
        <end position="48"/>
    </location>
</feature>